<evidence type="ECO:0000256" key="1">
    <source>
        <dbReference type="SAM" id="MobiDB-lite"/>
    </source>
</evidence>
<reference evidence="2 3" key="1">
    <citation type="submission" date="2006-04" db="EMBL/GenBank/DDBJ databases">
        <authorList>
            <person name="Nierman W.C."/>
        </authorList>
    </citation>
    <scope>NUCLEOTIDE SEQUENCE [LARGE SCALE GENOMIC DNA]</scope>
    <source>
        <strain evidence="2 3">DW4/3-1</strain>
    </source>
</reference>
<gene>
    <name evidence="2" type="ORF">STIAU_7479</name>
</gene>
<dbReference type="EMBL" id="AAMD01000316">
    <property type="protein sequence ID" value="EAU61854.1"/>
    <property type="molecule type" value="Genomic_DNA"/>
</dbReference>
<protein>
    <submittedName>
        <fullName evidence="2">Putative receptor protein</fullName>
    </submittedName>
</protein>
<feature type="non-terminal residue" evidence="2">
    <location>
        <position position="1"/>
    </location>
</feature>
<feature type="region of interest" description="Disordered" evidence="1">
    <location>
        <begin position="22"/>
        <end position="85"/>
    </location>
</feature>
<feature type="compositionally biased region" description="Low complexity" evidence="1">
    <location>
        <begin position="22"/>
        <end position="40"/>
    </location>
</feature>
<dbReference type="Proteomes" id="UP000032702">
    <property type="component" value="Unassembled WGS sequence"/>
</dbReference>
<evidence type="ECO:0000313" key="2">
    <source>
        <dbReference type="EMBL" id="EAU61854.1"/>
    </source>
</evidence>
<evidence type="ECO:0000313" key="3">
    <source>
        <dbReference type="Proteomes" id="UP000032702"/>
    </source>
</evidence>
<organism evidence="2 3">
    <name type="scientific">Stigmatella aurantiaca (strain DW4/3-1)</name>
    <dbReference type="NCBI Taxonomy" id="378806"/>
    <lineage>
        <taxon>Bacteria</taxon>
        <taxon>Pseudomonadati</taxon>
        <taxon>Myxococcota</taxon>
        <taxon>Myxococcia</taxon>
        <taxon>Myxococcales</taxon>
        <taxon>Cystobacterineae</taxon>
        <taxon>Archangiaceae</taxon>
        <taxon>Stigmatella</taxon>
    </lineage>
</organism>
<sequence length="239" mass="24948">AAGFAGGGGGAGRDGGVWAAERAGAAGREGTVATERVVGRATGGRETGTRPGSTSPMSTRPRKLAPSTMMTRGERMSPTMRPSRVSSTLSVALMLPTTTPLMMALRTATLAFTTPVVSTMRVLLSVSSPSTRPRTVRSSSPVSLPLMRMEGPTTVLSPDAPVRSFAVATRHRSFWSMSTLPLKEAPSAMRMRGALMSPTTRQSVFNSTLSLATMLPVTRPAISTFCVSMSASTTPLPST</sequence>
<accession>Q08MZ0</accession>
<name>Q08MZ0_STIAD</name>
<keyword evidence="2" id="KW-0675">Receptor</keyword>
<dbReference type="AlphaFoldDB" id="Q08MZ0"/>
<proteinExistence type="predicted"/>
<comment type="caution">
    <text evidence="2">The sequence shown here is derived from an EMBL/GenBank/DDBJ whole genome shotgun (WGS) entry which is preliminary data.</text>
</comment>